<feature type="transmembrane region" description="Helical" evidence="6">
    <location>
        <begin position="146"/>
        <end position="165"/>
    </location>
</feature>
<dbReference type="Gene3D" id="1.10.510.10">
    <property type="entry name" value="Transferase(Phosphotransferase) domain 1"/>
    <property type="match status" value="1"/>
</dbReference>
<feature type="compositionally biased region" description="Basic and acidic residues" evidence="5">
    <location>
        <begin position="449"/>
        <end position="461"/>
    </location>
</feature>
<evidence type="ECO:0000313" key="9">
    <source>
        <dbReference type="Proteomes" id="UP001596223"/>
    </source>
</evidence>
<dbReference type="EMBL" id="JBHSQN010000007">
    <property type="protein sequence ID" value="MFC6011844.1"/>
    <property type="molecule type" value="Genomic_DNA"/>
</dbReference>
<feature type="compositionally biased region" description="Acidic residues" evidence="5">
    <location>
        <begin position="496"/>
        <end position="507"/>
    </location>
</feature>
<evidence type="ECO:0000256" key="6">
    <source>
        <dbReference type="SAM" id="Phobius"/>
    </source>
</evidence>
<dbReference type="InterPro" id="IPR025519">
    <property type="entry name" value="DUF4407"/>
</dbReference>
<keyword evidence="4" id="KW-0067">ATP-binding</keyword>
<feature type="transmembrane region" description="Helical" evidence="6">
    <location>
        <begin position="75"/>
        <end position="98"/>
    </location>
</feature>
<keyword evidence="2" id="KW-0547">Nucleotide-binding</keyword>
<dbReference type="PROSITE" id="PS50011">
    <property type="entry name" value="PROTEIN_KINASE_DOM"/>
    <property type="match status" value="1"/>
</dbReference>
<dbReference type="InterPro" id="IPR011009">
    <property type="entry name" value="Kinase-like_dom_sf"/>
</dbReference>
<dbReference type="RefSeq" id="WP_378604275.1">
    <property type="nucleotide sequence ID" value="NZ_JBHSQN010000007.1"/>
</dbReference>
<evidence type="ECO:0000259" key="7">
    <source>
        <dbReference type="PROSITE" id="PS50011"/>
    </source>
</evidence>
<feature type="region of interest" description="Disordered" evidence="5">
    <location>
        <begin position="449"/>
        <end position="557"/>
    </location>
</feature>
<feature type="transmembrane region" description="Helical" evidence="6">
    <location>
        <begin position="104"/>
        <end position="125"/>
    </location>
</feature>
<dbReference type="Pfam" id="PF14362">
    <property type="entry name" value="DUF4407"/>
    <property type="match status" value="1"/>
</dbReference>
<dbReference type="SUPFAM" id="SSF56112">
    <property type="entry name" value="Protein kinase-like (PK-like)"/>
    <property type="match status" value="1"/>
</dbReference>
<proteinExistence type="predicted"/>
<feature type="region of interest" description="Disordered" evidence="5">
    <location>
        <begin position="1"/>
        <end position="43"/>
    </location>
</feature>
<keyword evidence="6" id="KW-0472">Membrane</keyword>
<keyword evidence="9" id="KW-1185">Reference proteome</keyword>
<evidence type="ECO:0000256" key="1">
    <source>
        <dbReference type="ARBA" id="ARBA00022679"/>
    </source>
</evidence>
<keyword evidence="3" id="KW-0418">Kinase</keyword>
<dbReference type="InterPro" id="IPR051681">
    <property type="entry name" value="Ser/Thr_Kinases-Pseudokinases"/>
</dbReference>
<keyword evidence="1" id="KW-0808">Transferase</keyword>
<dbReference type="InterPro" id="IPR008271">
    <property type="entry name" value="Ser/Thr_kinase_AS"/>
</dbReference>
<evidence type="ECO:0000256" key="2">
    <source>
        <dbReference type="ARBA" id="ARBA00022741"/>
    </source>
</evidence>
<name>A0ABW1JT06_9NOCA</name>
<evidence type="ECO:0000256" key="5">
    <source>
        <dbReference type="SAM" id="MobiDB-lite"/>
    </source>
</evidence>
<evidence type="ECO:0000256" key="3">
    <source>
        <dbReference type="ARBA" id="ARBA00022777"/>
    </source>
</evidence>
<organism evidence="8 9">
    <name type="scientific">Nocardia lasii</name>
    <dbReference type="NCBI Taxonomy" id="1616107"/>
    <lineage>
        <taxon>Bacteria</taxon>
        <taxon>Bacillati</taxon>
        <taxon>Actinomycetota</taxon>
        <taxon>Actinomycetes</taxon>
        <taxon>Mycobacteriales</taxon>
        <taxon>Nocardiaceae</taxon>
        <taxon>Nocardia</taxon>
    </lineage>
</organism>
<dbReference type="PROSITE" id="PS00108">
    <property type="entry name" value="PROTEIN_KINASE_ST"/>
    <property type="match status" value="1"/>
</dbReference>
<evidence type="ECO:0000313" key="8">
    <source>
        <dbReference type="EMBL" id="MFC6011844.1"/>
    </source>
</evidence>
<dbReference type="Proteomes" id="UP001596223">
    <property type="component" value="Unassembled WGS sequence"/>
</dbReference>
<keyword evidence="6" id="KW-1133">Transmembrane helix</keyword>
<dbReference type="InterPro" id="IPR000719">
    <property type="entry name" value="Prot_kinase_dom"/>
</dbReference>
<dbReference type="PANTHER" id="PTHR44329">
    <property type="entry name" value="SERINE/THREONINE-PROTEIN KINASE TNNI3K-RELATED"/>
    <property type="match status" value="1"/>
</dbReference>
<gene>
    <name evidence="8" type="ORF">ACFP3H_12365</name>
</gene>
<dbReference type="PANTHER" id="PTHR44329:SF288">
    <property type="entry name" value="MITOGEN-ACTIVATED PROTEIN KINASE KINASE KINASE 20"/>
    <property type="match status" value="1"/>
</dbReference>
<reference evidence="9" key="1">
    <citation type="journal article" date="2019" name="Int. J. Syst. Evol. Microbiol.">
        <title>The Global Catalogue of Microorganisms (GCM) 10K type strain sequencing project: providing services to taxonomists for standard genome sequencing and annotation.</title>
        <authorList>
            <consortium name="The Broad Institute Genomics Platform"/>
            <consortium name="The Broad Institute Genome Sequencing Center for Infectious Disease"/>
            <person name="Wu L."/>
            <person name="Ma J."/>
        </authorList>
    </citation>
    <scope>NUCLEOTIDE SEQUENCE [LARGE SCALE GENOMIC DNA]</scope>
    <source>
        <strain evidence="9">CCUG 36956</strain>
    </source>
</reference>
<protein>
    <submittedName>
        <fullName evidence="8">DUF4407 domain-containing protein</fullName>
    </submittedName>
</protein>
<feature type="domain" description="Protein kinase" evidence="7">
    <location>
        <begin position="616"/>
        <end position="916"/>
    </location>
</feature>
<accession>A0ABW1JT06</accession>
<keyword evidence="6" id="KW-0812">Transmembrane</keyword>
<dbReference type="Pfam" id="PF00069">
    <property type="entry name" value="Pkinase"/>
    <property type="match status" value="1"/>
</dbReference>
<comment type="caution">
    <text evidence="8">The sequence shown here is derived from an EMBL/GenBank/DDBJ whole genome shotgun (WGS) entry which is preliminary data.</text>
</comment>
<sequence>MQQGMRSGADEYAESGGRLEPVGTPTPPGVADRSRPVRSASPPAGQELGDFLIKLTCAEPTLIPNAQERRWYQRLGLSMVFTAVCGAIGMLALILAAYPSLRLVPLTYVGVLLWGAIIFVVDSLIVGKPSYNPKPWAKWTQIGLRVAIAVTVALFISEGIVLTAFHQEINEQIQADNQAKSRGDSKRQADLVEEVTAIYADATTAIENQKNRLDTDRTTAKDNRVTAEKVVACEHQGLAADPVFCRQRSSGNGGQGTLTTNADASLVQAQRSELAALAAYDDYMVTKKPLPAELTPEVLAACDRPGATELTEYDARLCPINAQIAEATKATPPPDRSTTGLLRRVVASFKIGHGEGWDPLDAWVVALTHLGAVLLLLFIDLVPLFAKFGGTTGHDEAVRATFRARPPHFLDNDLPQEAGKAAAEERATFYAQTFRKQAADEIVAAHADSDAHRLERQRDAQQRAVNAQQRRRALQAKQVIPQDRQISALGSVGYPDLDDAPPTDTDDPISGVPLSEVPTDGQPQAGPALSEVPTDGEPGLDSAHARSGNEATPVAGNRVSVPVIEISQHDDQRVRPTGLRRAVQKMSEVTSWMRRPTPPKVGTILETTNSTTALRFELLKDLAHNADGESKSQNYGLWQARDETGRILAVKSCVAPSEDAAVQALMLEANFCGMYQHRGIIHTGSKLHRDVATEAWFLEMPYYPAGDLDTYLRSQRITLGRAIAMADELMAALHRAHTMGFLHRDIKPRNILVDVTNPAQPRPVLADWGIARLIRGINIEMSTPGMVLGTRRWAPLEQLDSSVYAEYGLTDTRTHPLFTPDLWAVAAVLYWIITGESPRHRISEEAGMSDPDIPTDHYARWLREAKPPIPRLDEDFVGVPTELADAVAQWLSYDPRQRAERPGQGTSVMADARAVIRGIVAANPDLDHIALPLRRRGM</sequence>
<dbReference type="SMART" id="SM00220">
    <property type="entry name" value="S_TKc"/>
    <property type="match status" value="1"/>
</dbReference>
<evidence type="ECO:0000256" key="4">
    <source>
        <dbReference type="ARBA" id="ARBA00022840"/>
    </source>
</evidence>